<sequence>MIIQEEHNIDFFKNQMPNKPYCTNNLDMGLSIRNKAKALEMLYLQANQPAIQTCLLFDLDKKNSFYTFEKVGLPIPHFITKTPKTGRCHYGYMLKAGVCKTQQARLKPLKYAAAVEMAMAKKLKADLGFAGLITKNPLNDHWSPFWSGADLYDLDYLADFVDLEKPQIQKKKSEAYGLGRNVNLFEDLRQYAYRTVLNFKKISTFEKFENELLLKAQGLNTFCNPQNPLQYKELKATARSIARWTWKNFDSHTFSLIQSNRGLKNKGKTKKTNVKNEMLDILMSKGVL</sequence>
<dbReference type="InterPro" id="IPR004322">
    <property type="entry name" value="Plasmid_replicase_bac"/>
</dbReference>
<evidence type="ECO:0000313" key="3">
    <source>
        <dbReference type="Proteomes" id="UP000033352"/>
    </source>
</evidence>
<gene>
    <name evidence="2" type="ORF">SS37_25505</name>
</gene>
<dbReference type="RefSeq" id="WP_045287010.1">
    <property type="nucleotide sequence ID" value="NZ_JZYX01000154.1"/>
</dbReference>
<feature type="domain" description="Primase C-terminal 1" evidence="1">
    <location>
        <begin position="178"/>
        <end position="247"/>
    </location>
</feature>
<comment type="caution">
    <text evidence="2">The sequence shown here is derived from an EMBL/GenBank/DDBJ whole genome shotgun (WGS) entry which is preliminary data.</text>
</comment>
<name>A0A0F0ZPA2_9ENTR</name>
<dbReference type="OrthoDB" id="5445431at2"/>
<dbReference type="Proteomes" id="UP000033352">
    <property type="component" value="Unassembled WGS sequence"/>
</dbReference>
<dbReference type="PATRIC" id="fig|1619248.3.peg.910"/>
<dbReference type="Pfam" id="PF08708">
    <property type="entry name" value="PriCT_1"/>
    <property type="match status" value="1"/>
</dbReference>
<dbReference type="EMBL" id="JZYX01000154">
    <property type="protein sequence ID" value="KJN10460.1"/>
    <property type="molecule type" value="Genomic_DNA"/>
</dbReference>
<dbReference type="Gene3D" id="1.10.340.50">
    <property type="match status" value="1"/>
</dbReference>
<protein>
    <recommendedName>
        <fullName evidence="1">Primase C-terminal 1 domain-containing protein</fullName>
    </recommendedName>
</protein>
<evidence type="ECO:0000313" key="2">
    <source>
        <dbReference type="EMBL" id="KJN10460.1"/>
    </source>
</evidence>
<reference evidence="2 3" key="1">
    <citation type="submission" date="2015-03" db="EMBL/GenBank/DDBJ databases">
        <authorList>
            <person name="McCorrison J."/>
            <person name="Sanka R."/>
            <person name="Adams M."/>
            <person name="Brinkac L."/>
            <person name="Nierman W."/>
            <person name="Sutton G."/>
            <person name="Nelson K."/>
            <person name="Kiedrowski L."/>
            <person name="Guerrero D."/>
            <person name="Bonomo R."/>
        </authorList>
    </citation>
    <scope>NUCLEOTIDE SEQUENCE [LARGE SCALE GENOMIC DNA]</scope>
    <source>
        <strain evidence="2 3">35699</strain>
    </source>
</reference>
<organism evidence="2 3">
    <name type="scientific">Enterobacter sichuanensis</name>
    <dbReference type="NCBI Taxonomy" id="2071710"/>
    <lineage>
        <taxon>Bacteria</taxon>
        <taxon>Pseudomonadati</taxon>
        <taxon>Pseudomonadota</taxon>
        <taxon>Gammaproteobacteria</taxon>
        <taxon>Enterobacterales</taxon>
        <taxon>Enterobacteriaceae</taxon>
        <taxon>Enterobacter</taxon>
        <taxon>Enterobacter cloacae complex</taxon>
    </lineage>
</organism>
<accession>A0A0F0ZPA2</accession>
<dbReference type="AlphaFoldDB" id="A0A0F0ZPA2"/>
<proteinExistence type="predicted"/>
<dbReference type="Pfam" id="PF03090">
    <property type="entry name" value="Replicase"/>
    <property type="match status" value="1"/>
</dbReference>
<evidence type="ECO:0000259" key="1">
    <source>
        <dbReference type="Pfam" id="PF08708"/>
    </source>
</evidence>
<dbReference type="InterPro" id="IPR014820">
    <property type="entry name" value="PriCT_1"/>
</dbReference>